<reference evidence="1 2" key="1">
    <citation type="submission" date="2018-03" db="EMBL/GenBank/DDBJ databases">
        <authorList>
            <person name="Guldener U."/>
        </authorList>
    </citation>
    <scope>NUCLEOTIDE SEQUENCE [LARGE SCALE GENOMIC DNA]</scope>
    <source>
        <strain evidence="1 2">DAOM196992</strain>
    </source>
</reference>
<dbReference type="EMBL" id="OOIP01000001">
    <property type="protein sequence ID" value="SPO35097.1"/>
    <property type="molecule type" value="Genomic_DNA"/>
</dbReference>
<dbReference type="Proteomes" id="UP000323386">
    <property type="component" value="Unassembled WGS sequence"/>
</dbReference>
<gene>
    <name evidence="1" type="ORF">PSFLO_00568</name>
</gene>
<keyword evidence="2" id="KW-1185">Reference proteome</keyword>
<dbReference type="InterPro" id="IPR011008">
    <property type="entry name" value="Dimeric_a/b-barrel"/>
</dbReference>
<dbReference type="InterPro" id="IPR051807">
    <property type="entry name" value="Sec-metab_biosynth-assoc"/>
</dbReference>
<name>A0A5C3EUE1_9BASI</name>
<accession>A0A5C3EUE1</accession>
<dbReference type="PANTHER" id="PTHR33606">
    <property type="entry name" value="PROTEIN YCII"/>
    <property type="match status" value="1"/>
</dbReference>
<evidence type="ECO:0008006" key="3">
    <source>
        <dbReference type="Google" id="ProtNLM"/>
    </source>
</evidence>
<dbReference type="AlphaFoldDB" id="A0A5C3EUE1"/>
<dbReference type="PANTHER" id="PTHR33606:SF3">
    <property type="entry name" value="PROTEIN YCII"/>
    <property type="match status" value="1"/>
</dbReference>
<evidence type="ECO:0000313" key="2">
    <source>
        <dbReference type="Proteomes" id="UP000323386"/>
    </source>
</evidence>
<evidence type="ECO:0000313" key="1">
    <source>
        <dbReference type="EMBL" id="SPO35097.1"/>
    </source>
</evidence>
<dbReference type="SUPFAM" id="SSF54909">
    <property type="entry name" value="Dimeric alpha+beta barrel"/>
    <property type="match status" value="1"/>
</dbReference>
<proteinExistence type="predicted"/>
<sequence>MVMTAALLRGRGASMVASTSACILSSPALPRAFATSAPSRLASVAGSKSSGSSLGPWAEPLSAPRLNRYLVVAEDYPDASANARRLEVRERHLEHAQKGKQAGRIELGGALLKRDFHELDEELGPGVYMGGSVLVVLGESIADVRARVMEDEYVKAQVWDASRLKIFPFLQAPLRTPAPEASEAVAEQDQPENRNVSLGQLRQDMASGKGHTMVTLGALRKMHKRAGPVTN</sequence>
<dbReference type="OrthoDB" id="5519740at2759"/>
<dbReference type="Gene3D" id="3.30.70.1060">
    <property type="entry name" value="Dimeric alpha+beta barrel"/>
    <property type="match status" value="1"/>
</dbReference>
<organism evidence="1 2">
    <name type="scientific">Pseudozyma flocculosa</name>
    <dbReference type="NCBI Taxonomy" id="84751"/>
    <lineage>
        <taxon>Eukaryota</taxon>
        <taxon>Fungi</taxon>
        <taxon>Dikarya</taxon>
        <taxon>Basidiomycota</taxon>
        <taxon>Ustilaginomycotina</taxon>
        <taxon>Ustilaginomycetes</taxon>
        <taxon>Ustilaginales</taxon>
        <taxon>Ustilaginaceae</taxon>
        <taxon>Pseudozyma</taxon>
    </lineage>
</organism>
<protein>
    <recommendedName>
        <fullName evidence="3">YCII-related domain-containing protein</fullName>
    </recommendedName>
</protein>